<keyword evidence="3" id="KW-0964">Secreted</keyword>
<evidence type="ECO:0000256" key="4">
    <source>
        <dbReference type="ARBA" id="ARBA00022978"/>
    </source>
</evidence>
<feature type="region of interest" description="Disordered" evidence="6">
    <location>
        <begin position="268"/>
        <end position="292"/>
    </location>
</feature>
<feature type="chain" id="PRO_5001754290" description="Elicitin" evidence="7">
    <location>
        <begin position="23"/>
        <end position="316"/>
    </location>
</feature>
<sequence length="316" mass="34174">MSVFHAMLRVFLVVLHVSCVSAQETQNATFVLAPIASAAPQSATFALVDDKSCDTSVVTIVYELYAKNTMVFQTCVSEGQYKIFPFSGKHPTQQQIGAMSRSLACRAIFTSIILAGIPECELSNLPIRSAAETLLKIGVDIDKYPNSDNVVASTDRFIEMMHWRRDVNLAHAAGLPCDSESKLYAEYTSNLYTITTNGLVRLAADKEVQYRSTTAGSFSQEQIVTMPNMPELRDSGSGKVMTEYTAEATVRPLLASSTSSGAVVTHAELKSDGKENSGALETEKTSTSDAASTSASIQLNWSHSLMITVTVLAMLQ</sequence>
<dbReference type="InterPro" id="IPR036470">
    <property type="entry name" value="Elicitin_sf"/>
</dbReference>
<evidence type="ECO:0000256" key="7">
    <source>
        <dbReference type="SAM" id="SignalP"/>
    </source>
</evidence>
<comment type="subcellular location">
    <subcellularLocation>
        <location evidence="1">Secreted</location>
    </subcellularLocation>
</comment>
<dbReference type="Proteomes" id="UP000028582">
    <property type="component" value="Unassembled WGS sequence"/>
</dbReference>
<protein>
    <recommendedName>
        <fullName evidence="10">Elicitin</fullName>
    </recommendedName>
</protein>
<keyword evidence="7" id="KW-0732">Signal</keyword>
<organism evidence="8 9">
    <name type="scientific">Phytophthora nicotianae P1976</name>
    <dbReference type="NCBI Taxonomy" id="1317066"/>
    <lineage>
        <taxon>Eukaryota</taxon>
        <taxon>Sar</taxon>
        <taxon>Stramenopiles</taxon>
        <taxon>Oomycota</taxon>
        <taxon>Peronosporomycetes</taxon>
        <taxon>Peronosporales</taxon>
        <taxon>Peronosporaceae</taxon>
        <taxon>Phytophthora</taxon>
    </lineage>
</organism>
<dbReference type="Gene3D" id="1.10.239.10">
    <property type="entry name" value="Elicitin domain"/>
    <property type="match status" value="1"/>
</dbReference>
<dbReference type="GO" id="GO:0005576">
    <property type="term" value="C:extracellular region"/>
    <property type="evidence" value="ECO:0007669"/>
    <property type="project" value="UniProtKB-SubCell"/>
</dbReference>
<proteinExistence type="inferred from homology"/>
<evidence type="ECO:0000256" key="3">
    <source>
        <dbReference type="ARBA" id="ARBA00022525"/>
    </source>
</evidence>
<evidence type="ECO:0000256" key="5">
    <source>
        <dbReference type="ARBA" id="ARBA00023157"/>
    </source>
</evidence>
<evidence type="ECO:0000256" key="2">
    <source>
        <dbReference type="ARBA" id="ARBA00009544"/>
    </source>
</evidence>
<dbReference type="Pfam" id="PF00964">
    <property type="entry name" value="Elicitin"/>
    <property type="match status" value="1"/>
</dbReference>
<dbReference type="InterPro" id="IPR002200">
    <property type="entry name" value="Elicitin"/>
</dbReference>
<comment type="similarity">
    <text evidence="2">Belongs to the elicitin family.</text>
</comment>
<evidence type="ECO:0008006" key="10">
    <source>
        <dbReference type="Google" id="ProtNLM"/>
    </source>
</evidence>
<feature type="signal peptide" evidence="7">
    <location>
        <begin position="1"/>
        <end position="22"/>
    </location>
</feature>
<reference evidence="8 9" key="1">
    <citation type="submission" date="2013-11" db="EMBL/GenBank/DDBJ databases">
        <title>The Genome Sequence of Phytophthora parasitica P1976.</title>
        <authorList>
            <consortium name="The Broad Institute Genomics Platform"/>
            <person name="Russ C."/>
            <person name="Tyler B."/>
            <person name="Panabieres F."/>
            <person name="Shan W."/>
            <person name="Tripathy S."/>
            <person name="Grunwald N."/>
            <person name="Machado M."/>
            <person name="Johnson C.S."/>
            <person name="Walker B."/>
            <person name="Young S."/>
            <person name="Zeng Q."/>
            <person name="Gargeya S."/>
            <person name="Fitzgerald M."/>
            <person name="Haas B."/>
            <person name="Abouelleil A."/>
            <person name="Allen A.W."/>
            <person name="Alvarado L."/>
            <person name="Arachchi H.M."/>
            <person name="Berlin A.M."/>
            <person name="Chapman S.B."/>
            <person name="Gainer-Dewar J."/>
            <person name="Goldberg J."/>
            <person name="Griggs A."/>
            <person name="Gujja S."/>
            <person name="Hansen M."/>
            <person name="Howarth C."/>
            <person name="Imamovic A."/>
            <person name="Ireland A."/>
            <person name="Larimer J."/>
            <person name="McCowan C."/>
            <person name="Murphy C."/>
            <person name="Pearson M."/>
            <person name="Poon T.W."/>
            <person name="Priest M."/>
            <person name="Roberts A."/>
            <person name="Saif S."/>
            <person name="Shea T."/>
            <person name="Sisk P."/>
            <person name="Sykes S."/>
            <person name="Wortman J."/>
            <person name="Nusbaum C."/>
            <person name="Birren B."/>
        </authorList>
    </citation>
    <scope>NUCLEOTIDE SEQUENCE [LARGE SCALE GENOMIC DNA]</scope>
    <source>
        <strain evidence="8 9">P1976</strain>
    </source>
</reference>
<evidence type="ECO:0000256" key="6">
    <source>
        <dbReference type="SAM" id="MobiDB-lite"/>
    </source>
</evidence>
<accession>A0A081AKV6</accession>
<dbReference type="AlphaFoldDB" id="A0A081AKV6"/>
<evidence type="ECO:0000313" key="8">
    <source>
        <dbReference type="EMBL" id="ETO79517.1"/>
    </source>
</evidence>
<evidence type="ECO:0000313" key="9">
    <source>
        <dbReference type="Proteomes" id="UP000028582"/>
    </source>
</evidence>
<dbReference type="SMART" id="SM01187">
    <property type="entry name" value="Elicitin"/>
    <property type="match status" value="1"/>
</dbReference>
<keyword evidence="5" id="KW-1015">Disulfide bond</keyword>
<gene>
    <name evidence="8" type="ORF">F444_05800</name>
</gene>
<dbReference type="OrthoDB" id="112375at2759"/>
<feature type="compositionally biased region" description="Basic and acidic residues" evidence="6">
    <location>
        <begin position="268"/>
        <end position="286"/>
    </location>
</feature>
<dbReference type="GO" id="GO:0052040">
    <property type="term" value="P:symbiont-mediated perturbation of host programmed cell death"/>
    <property type="evidence" value="ECO:0007669"/>
    <property type="project" value="UniProtKB-KW"/>
</dbReference>
<dbReference type="SUPFAM" id="SSF48647">
    <property type="entry name" value="Fungal elicitin"/>
    <property type="match status" value="1"/>
</dbReference>
<name>A0A081AKV6_PHYNI</name>
<dbReference type="EMBL" id="ANJA01001088">
    <property type="protein sequence ID" value="ETO79517.1"/>
    <property type="molecule type" value="Genomic_DNA"/>
</dbReference>
<keyword evidence="4" id="KW-0928">Hypersensitive response elicitation</keyword>
<comment type="caution">
    <text evidence="8">The sequence shown here is derived from an EMBL/GenBank/DDBJ whole genome shotgun (WGS) entry which is preliminary data.</text>
</comment>
<evidence type="ECO:0000256" key="1">
    <source>
        <dbReference type="ARBA" id="ARBA00004613"/>
    </source>
</evidence>